<dbReference type="PANTHER" id="PTHR23280">
    <property type="entry name" value="4.1 G PROTEIN"/>
    <property type="match status" value="1"/>
</dbReference>
<name>T1GIZ5_MEGSC</name>
<keyword evidence="1" id="KW-0732">Signal</keyword>
<evidence type="ECO:0000313" key="4">
    <source>
        <dbReference type="Proteomes" id="UP000015102"/>
    </source>
</evidence>
<sequence length="129" mass="15401">NITLILRYIFLIHFVCFQGEDSVEYYLGLTPSGIVVLRNKAKVAHYYWPRIAKVYYKGRYFMIRICDKNNELSTYGFETPRKSACKHLWRCCVEHHSFFRLVNSGLQQQDSPNDLFSFTSRLRYRLSEI</sequence>
<dbReference type="CDD" id="cd13186">
    <property type="entry name" value="FERM_C_NBL4_NBL5"/>
    <property type="match status" value="1"/>
</dbReference>
<keyword evidence="4" id="KW-1185">Reference proteome</keyword>
<dbReference type="FunFam" id="2.30.29.30:FF:000002">
    <property type="entry name" value="Band 4.1-like protein 5 isoform 1"/>
    <property type="match status" value="1"/>
</dbReference>
<dbReference type="EMBL" id="CAQQ02076330">
    <property type="status" value="NOT_ANNOTATED_CDS"/>
    <property type="molecule type" value="Genomic_DNA"/>
</dbReference>
<dbReference type="EnsemblMetazoa" id="MESCA003432-RA">
    <property type="protein sequence ID" value="MESCA003432-PA"/>
    <property type="gene ID" value="MESCA003432"/>
</dbReference>
<dbReference type="GO" id="GO:0031032">
    <property type="term" value="P:actomyosin structure organization"/>
    <property type="evidence" value="ECO:0007669"/>
    <property type="project" value="TreeGrafter"/>
</dbReference>
<dbReference type="PANTHER" id="PTHR23280:SF4">
    <property type="entry name" value="BAND 4.1-LIKE PROTEIN 4A"/>
    <property type="match status" value="1"/>
</dbReference>
<feature type="chain" id="PRO_5004588343" description="FERM domain-containing protein" evidence="1">
    <location>
        <begin position="20"/>
        <end position="129"/>
    </location>
</feature>
<dbReference type="InterPro" id="IPR018980">
    <property type="entry name" value="FERM_PH-like_C"/>
</dbReference>
<proteinExistence type="predicted"/>
<organism evidence="3 4">
    <name type="scientific">Megaselia scalaris</name>
    <name type="common">Humpbacked fly</name>
    <name type="synonym">Phora scalaris</name>
    <dbReference type="NCBI Taxonomy" id="36166"/>
    <lineage>
        <taxon>Eukaryota</taxon>
        <taxon>Metazoa</taxon>
        <taxon>Ecdysozoa</taxon>
        <taxon>Arthropoda</taxon>
        <taxon>Hexapoda</taxon>
        <taxon>Insecta</taxon>
        <taxon>Pterygota</taxon>
        <taxon>Neoptera</taxon>
        <taxon>Endopterygota</taxon>
        <taxon>Diptera</taxon>
        <taxon>Brachycera</taxon>
        <taxon>Muscomorpha</taxon>
        <taxon>Platypezoidea</taxon>
        <taxon>Phoridae</taxon>
        <taxon>Megaseliini</taxon>
        <taxon>Megaselia</taxon>
    </lineage>
</organism>
<dbReference type="Pfam" id="PF09380">
    <property type="entry name" value="FERM_C"/>
    <property type="match status" value="1"/>
</dbReference>
<dbReference type="SMART" id="SM01196">
    <property type="entry name" value="FERM_C"/>
    <property type="match status" value="1"/>
</dbReference>
<accession>T1GIZ5</accession>
<feature type="domain" description="FERM" evidence="2">
    <location>
        <begin position="1"/>
        <end position="103"/>
    </location>
</feature>
<reference evidence="3" key="2">
    <citation type="submission" date="2015-06" db="UniProtKB">
        <authorList>
            <consortium name="EnsemblMetazoa"/>
        </authorList>
    </citation>
    <scope>IDENTIFICATION</scope>
</reference>
<dbReference type="InterPro" id="IPR000299">
    <property type="entry name" value="FERM_domain"/>
</dbReference>
<evidence type="ECO:0000259" key="2">
    <source>
        <dbReference type="PROSITE" id="PS50057"/>
    </source>
</evidence>
<dbReference type="AlphaFoldDB" id="T1GIZ5"/>
<dbReference type="PROSITE" id="PS50057">
    <property type="entry name" value="FERM_3"/>
    <property type="match status" value="1"/>
</dbReference>
<dbReference type="Gene3D" id="2.30.29.30">
    <property type="entry name" value="Pleckstrin-homology domain (PH domain)/Phosphotyrosine-binding domain (PTB)"/>
    <property type="match status" value="1"/>
</dbReference>
<feature type="signal peptide" evidence="1">
    <location>
        <begin position="1"/>
        <end position="19"/>
    </location>
</feature>
<evidence type="ECO:0000313" key="3">
    <source>
        <dbReference type="EnsemblMetazoa" id="MESCA003432-PA"/>
    </source>
</evidence>
<evidence type="ECO:0000256" key="1">
    <source>
        <dbReference type="SAM" id="SignalP"/>
    </source>
</evidence>
<dbReference type="InterPro" id="IPR011993">
    <property type="entry name" value="PH-like_dom_sf"/>
</dbReference>
<reference evidence="4" key="1">
    <citation type="submission" date="2013-02" db="EMBL/GenBank/DDBJ databases">
        <authorList>
            <person name="Hughes D."/>
        </authorList>
    </citation>
    <scope>NUCLEOTIDE SEQUENCE</scope>
    <source>
        <strain>Durham</strain>
        <strain evidence="4">NC isolate 2 -- Noor lab</strain>
    </source>
</reference>
<dbReference type="STRING" id="36166.T1GIZ5"/>
<protein>
    <recommendedName>
        <fullName evidence="2">FERM domain-containing protein</fullName>
    </recommendedName>
</protein>
<dbReference type="SUPFAM" id="SSF50729">
    <property type="entry name" value="PH domain-like"/>
    <property type="match status" value="1"/>
</dbReference>
<dbReference type="EMBL" id="CAQQ02076331">
    <property type="status" value="NOT_ANNOTATED_CDS"/>
    <property type="molecule type" value="Genomic_DNA"/>
</dbReference>
<dbReference type="Proteomes" id="UP000015102">
    <property type="component" value="Unassembled WGS sequence"/>
</dbReference>
<dbReference type="HOGENOM" id="CLU_1954213_0_0_1"/>
<dbReference type="GO" id="GO:0005856">
    <property type="term" value="C:cytoskeleton"/>
    <property type="evidence" value="ECO:0007669"/>
    <property type="project" value="TreeGrafter"/>
</dbReference>
<dbReference type="EMBL" id="CAQQ02076329">
    <property type="status" value="NOT_ANNOTATED_CDS"/>
    <property type="molecule type" value="Genomic_DNA"/>
</dbReference>